<accession>A0A3Q8WTC6</accession>
<dbReference type="InterPro" id="IPR024072">
    <property type="entry name" value="DHFR-like_dom_sf"/>
</dbReference>
<dbReference type="Pfam" id="PF00186">
    <property type="entry name" value="DHFR_1"/>
    <property type="match status" value="1"/>
</dbReference>
<evidence type="ECO:0000313" key="9">
    <source>
        <dbReference type="EMBL" id="AZN29854.1"/>
    </source>
</evidence>
<evidence type="ECO:0000256" key="6">
    <source>
        <dbReference type="ARBA" id="ARBA00023002"/>
    </source>
</evidence>
<evidence type="ECO:0000256" key="4">
    <source>
        <dbReference type="ARBA" id="ARBA00022563"/>
    </source>
</evidence>
<keyword evidence="5 7" id="KW-0521">NADP</keyword>
<dbReference type="Gene3D" id="3.40.430.10">
    <property type="entry name" value="Dihydrofolate Reductase, subunit A"/>
    <property type="match status" value="1"/>
</dbReference>
<evidence type="ECO:0000256" key="5">
    <source>
        <dbReference type="ARBA" id="ARBA00022857"/>
    </source>
</evidence>
<dbReference type="PANTHER" id="PTHR48069">
    <property type="entry name" value="DIHYDROFOLATE REDUCTASE"/>
    <property type="match status" value="1"/>
</dbReference>
<comment type="catalytic activity">
    <reaction evidence="7">
        <text>(6S)-5,6,7,8-tetrahydrofolate + NADP(+) = 7,8-dihydrofolate + NADPH + H(+)</text>
        <dbReference type="Rhea" id="RHEA:15009"/>
        <dbReference type="ChEBI" id="CHEBI:15378"/>
        <dbReference type="ChEBI" id="CHEBI:57451"/>
        <dbReference type="ChEBI" id="CHEBI:57453"/>
        <dbReference type="ChEBI" id="CHEBI:57783"/>
        <dbReference type="ChEBI" id="CHEBI:58349"/>
        <dbReference type="EC" id="1.5.1.3"/>
    </reaction>
</comment>
<dbReference type="EMBL" id="CP034438">
    <property type="protein sequence ID" value="AZN29854.1"/>
    <property type="molecule type" value="Genomic_DNA"/>
</dbReference>
<comment type="similarity">
    <text evidence="2 7">Belongs to the dihydrofolate reductase family.</text>
</comment>
<reference evidence="9 10" key="1">
    <citation type="submission" date="2018-12" db="EMBL/GenBank/DDBJ databases">
        <title>Complete genome sequence of Flaviflexus salsibiostraticola KCTC 33148.</title>
        <authorList>
            <person name="Bae J.-W."/>
        </authorList>
    </citation>
    <scope>NUCLEOTIDE SEQUENCE [LARGE SCALE GENOMIC DNA]</scope>
    <source>
        <strain evidence="9 10">KCTC 33148</strain>
    </source>
</reference>
<name>A0A3Q8WTC6_9ACTO</name>
<proteinExistence type="inferred from homology"/>
<evidence type="ECO:0000256" key="2">
    <source>
        <dbReference type="ARBA" id="ARBA00009539"/>
    </source>
</evidence>
<dbReference type="CDD" id="cd00209">
    <property type="entry name" value="DHFR"/>
    <property type="match status" value="1"/>
</dbReference>
<dbReference type="GO" id="GO:0046655">
    <property type="term" value="P:folic acid metabolic process"/>
    <property type="evidence" value="ECO:0007669"/>
    <property type="project" value="TreeGrafter"/>
</dbReference>
<comment type="pathway">
    <text evidence="1 7">Cofactor biosynthesis; tetrahydrofolate biosynthesis; 5,6,7,8-tetrahydrofolate from 7,8-dihydrofolate: step 1/1.</text>
</comment>
<dbReference type="EC" id="1.5.1.3" evidence="3 7"/>
<dbReference type="PANTHER" id="PTHR48069:SF3">
    <property type="entry name" value="DIHYDROFOLATE REDUCTASE"/>
    <property type="match status" value="1"/>
</dbReference>
<dbReference type="GO" id="GO:0004146">
    <property type="term" value="F:dihydrofolate reductase activity"/>
    <property type="evidence" value="ECO:0007669"/>
    <property type="project" value="UniProtKB-EC"/>
</dbReference>
<protein>
    <recommendedName>
        <fullName evidence="3 7">Dihydrofolate reductase</fullName>
        <ecNumber evidence="3 7">1.5.1.3</ecNumber>
    </recommendedName>
</protein>
<organism evidence="9 10">
    <name type="scientific">Flaviflexus salsibiostraticola</name>
    <dbReference type="NCBI Taxonomy" id="1282737"/>
    <lineage>
        <taxon>Bacteria</taxon>
        <taxon>Bacillati</taxon>
        <taxon>Actinomycetota</taxon>
        <taxon>Actinomycetes</taxon>
        <taxon>Actinomycetales</taxon>
        <taxon>Actinomycetaceae</taxon>
        <taxon>Flaviflexus</taxon>
    </lineage>
</organism>
<feature type="domain" description="DHFR" evidence="8">
    <location>
        <begin position="2"/>
        <end position="166"/>
    </location>
</feature>
<dbReference type="GO" id="GO:0006730">
    <property type="term" value="P:one-carbon metabolic process"/>
    <property type="evidence" value="ECO:0007669"/>
    <property type="project" value="UniProtKB-KW"/>
</dbReference>
<keyword evidence="4 7" id="KW-0554">One-carbon metabolism</keyword>
<evidence type="ECO:0000256" key="1">
    <source>
        <dbReference type="ARBA" id="ARBA00004903"/>
    </source>
</evidence>
<comment type="function">
    <text evidence="7">Key enzyme in folate metabolism. Catalyzes an essential reaction for de novo glycine and purine synthesis, and for DNA precursor synthesis.</text>
</comment>
<dbReference type="Proteomes" id="UP000270021">
    <property type="component" value="Chromosome"/>
</dbReference>
<evidence type="ECO:0000256" key="3">
    <source>
        <dbReference type="ARBA" id="ARBA00012856"/>
    </source>
</evidence>
<dbReference type="PIRSF" id="PIRSF000194">
    <property type="entry name" value="DHFR"/>
    <property type="match status" value="1"/>
</dbReference>
<dbReference type="GO" id="GO:0046654">
    <property type="term" value="P:tetrahydrofolate biosynthetic process"/>
    <property type="evidence" value="ECO:0007669"/>
    <property type="project" value="UniProtKB-UniPathway"/>
</dbReference>
<dbReference type="GO" id="GO:0005829">
    <property type="term" value="C:cytosol"/>
    <property type="evidence" value="ECO:0007669"/>
    <property type="project" value="TreeGrafter"/>
</dbReference>
<evidence type="ECO:0000313" key="10">
    <source>
        <dbReference type="Proteomes" id="UP000270021"/>
    </source>
</evidence>
<dbReference type="InterPro" id="IPR012259">
    <property type="entry name" value="DHFR"/>
</dbReference>
<dbReference type="PRINTS" id="PR00070">
    <property type="entry name" value="DHFR"/>
</dbReference>
<sequence>MSLAAIWAQGHGRAIGRDGAMAWHVPEDLEHFKRLTVGHPVIMGRATYDSLGEQYRPLKGRRNIVVTRSGRSFPGCEAAASLEEACTLAGEGLVWIMGGAQIYEAAMPMLDGVVVTDIDIVVPGADAFAPPLPDWTSDWELIGADPDRGWHTSSTGLRYRFTALRRRGTDPWGGDPLAR</sequence>
<dbReference type="AlphaFoldDB" id="A0A3Q8WTC6"/>
<keyword evidence="6 7" id="KW-0560">Oxidoreductase</keyword>
<dbReference type="GO" id="GO:0046452">
    <property type="term" value="P:dihydrofolate metabolic process"/>
    <property type="evidence" value="ECO:0007669"/>
    <property type="project" value="TreeGrafter"/>
</dbReference>
<dbReference type="UniPathway" id="UPA00077">
    <property type="reaction ID" value="UER00158"/>
</dbReference>
<dbReference type="RefSeq" id="WP_126040090.1">
    <property type="nucleotide sequence ID" value="NZ_CP034438.1"/>
</dbReference>
<dbReference type="SUPFAM" id="SSF53597">
    <property type="entry name" value="Dihydrofolate reductase-like"/>
    <property type="match status" value="1"/>
</dbReference>
<dbReference type="OrthoDB" id="9804315at2"/>
<dbReference type="PROSITE" id="PS51330">
    <property type="entry name" value="DHFR_2"/>
    <property type="match status" value="1"/>
</dbReference>
<keyword evidence="10" id="KW-1185">Reference proteome</keyword>
<dbReference type="InterPro" id="IPR001796">
    <property type="entry name" value="DHFR_dom"/>
</dbReference>
<dbReference type="GO" id="GO:0050661">
    <property type="term" value="F:NADP binding"/>
    <property type="evidence" value="ECO:0007669"/>
    <property type="project" value="InterPro"/>
</dbReference>
<dbReference type="KEGG" id="fsl:EJO69_05710"/>
<evidence type="ECO:0000259" key="8">
    <source>
        <dbReference type="PROSITE" id="PS51330"/>
    </source>
</evidence>
<gene>
    <name evidence="9" type="ORF">EJO69_05710</name>
</gene>
<evidence type="ECO:0000256" key="7">
    <source>
        <dbReference type="PIRNR" id="PIRNR000194"/>
    </source>
</evidence>